<feature type="compositionally biased region" description="Polar residues" evidence="1">
    <location>
        <begin position="515"/>
        <end position="526"/>
    </location>
</feature>
<dbReference type="PANTHER" id="PTHR41287">
    <property type="match status" value="1"/>
</dbReference>
<proteinExistence type="predicted"/>
<evidence type="ECO:0000313" key="2">
    <source>
        <dbReference type="EMBL" id="CAB4215036.1"/>
    </source>
</evidence>
<dbReference type="InterPro" id="IPR005021">
    <property type="entry name" value="Terminase_largesu-like"/>
</dbReference>
<reference evidence="2" key="1">
    <citation type="submission" date="2020-05" db="EMBL/GenBank/DDBJ databases">
        <authorList>
            <person name="Chiriac C."/>
            <person name="Salcher M."/>
            <person name="Ghai R."/>
            <person name="Kavagutti S V."/>
        </authorList>
    </citation>
    <scope>NUCLEOTIDE SEQUENCE</scope>
</reference>
<feature type="region of interest" description="Disordered" evidence="1">
    <location>
        <begin position="506"/>
        <end position="526"/>
    </location>
</feature>
<evidence type="ECO:0000313" key="3">
    <source>
        <dbReference type="EMBL" id="CAB4219660.1"/>
    </source>
</evidence>
<name>A0A6J5SMD0_9CAUD</name>
<evidence type="ECO:0000256" key="1">
    <source>
        <dbReference type="SAM" id="MobiDB-lite"/>
    </source>
</evidence>
<dbReference type="EMBL" id="LR797420">
    <property type="protein sequence ID" value="CAB4215036.1"/>
    <property type="molecule type" value="Genomic_DNA"/>
</dbReference>
<organism evidence="2">
    <name type="scientific">uncultured Caudovirales phage</name>
    <dbReference type="NCBI Taxonomy" id="2100421"/>
    <lineage>
        <taxon>Viruses</taxon>
        <taxon>Duplodnaviria</taxon>
        <taxon>Heunggongvirae</taxon>
        <taxon>Uroviricota</taxon>
        <taxon>Caudoviricetes</taxon>
        <taxon>Peduoviridae</taxon>
        <taxon>Maltschvirus</taxon>
        <taxon>Maltschvirus maltsch</taxon>
    </lineage>
</organism>
<protein>
    <submittedName>
        <fullName evidence="2">COG4626 Phage terminase-like protein, large subunit</fullName>
    </submittedName>
</protein>
<dbReference type="PANTHER" id="PTHR41287:SF1">
    <property type="entry name" value="PROTEIN YMFN"/>
    <property type="match status" value="1"/>
</dbReference>
<dbReference type="EMBL" id="LR797480">
    <property type="protein sequence ID" value="CAB4219660.1"/>
    <property type="molecule type" value="Genomic_DNA"/>
</dbReference>
<gene>
    <name evidence="2" type="ORF">UFOVP1467_57</name>
    <name evidence="3" type="ORF">UFOVP1616_41</name>
</gene>
<sequence length="526" mass="58683">MTKTSKDLNKPSGELLTLGWIAIDWMERYLVHGPGDVQGQPFRIDNEIAAFILKAYALNKDGTRVYKRAMLSRVKGRAKSEIAGALSCFEFLGPSRFADFQNGEPIGQPVQYPFIRCLATEETQSGNTYDNVRFMLEHIKTKYGREYPNIDVGLTRTILRGGGGEIVPSTAASASKDGGKETFAVADETHLYITPELRRMYDTVTRNLAKRKAANGWMLDTSTMYAIGEDSVAERTHRLWIAVNENRAKAPGLLFDHIQAPDVPDLHDTPRLRAALKIAYGPAAEWMDMTRLIEDIQSPLTKAADSRRYFLNQPSSDTDKYMDAVKWNGQAAPEVLEPMTPVVLGFDGSRKDDATFITASRISDGKVFQLACWERPPGPAGYQWEVPRLEVDHFIREAFSTYTVRSLWGDPSGWQSYLDTWNVEFVDRIVAVYPANQRKLMATGLDRFLEDITAGVLFHDGSAELTRHVLNAVPARFGQVAKPSQSHKIDGLISAVLAYMGRTDANFNPEPEPTGPSQYYSLNGAP</sequence>
<accession>A0A6J5SMD0</accession>